<dbReference type="AlphaFoldDB" id="A0AAW0DRP9"/>
<dbReference type="SUPFAM" id="SSF52058">
    <property type="entry name" value="L domain-like"/>
    <property type="match status" value="1"/>
</dbReference>
<evidence type="ECO:0000256" key="1">
    <source>
        <dbReference type="SAM" id="MobiDB-lite"/>
    </source>
</evidence>
<dbReference type="InterPro" id="IPR032675">
    <property type="entry name" value="LRR_dom_sf"/>
</dbReference>
<evidence type="ECO:0008006" key="4">
    <source>
        <dbReference type="Google" id="ProtNLM"/>
    </source>
</evidence>
<dbReference type="EMBL" id="JAWWNJ010000006">
    <property type="protein sequence ID" value="KAK7053771.1"/>
    <property type="molecule type" value="Genomic_DNA"/>
</dbReference>
<proteinExistence type="predicted"/>
<gene>
    <name evidence="2" type="ORF">R3P38DRAFT_2852052</name>
</gene>
<comment type="caution">
    <text evidence="2">The sequence shown here is derived from an EMBL/GenBank/DDBJ whole genome shotgun (WGS) entry which is preliminary data.</text>
</comment>
<organism evidence="2 3">
    <name type="scientific">Favolaschia claudopus</name>
    <dbReference type="NCBI Taxonomy" id="2862362"/>
    <lineage>
        <taxon>Eukaryota</taxon>
        <taxon>Fungi</taxon>
        <taxon>Dikarya</taxon>
        <taxon>Basidiomycota</taxon>
        <taxon>Agaricomycotina</taxon>
        <taxon>Agaricomycetes</taxon>
        <taxon>Agaricomycetidae</taxon>
        <taxon>Agaricales</taxon>
        <taxon>Marasmiineae</taxon>
        <taxon>Mycenaceae</taxon>
        <taxon>Favolaschia</taxon>
    </lineage>
</organism>
<reference evidence="2 3" key="1">
    <citation type="journal article" date="2024" name="J Genomics">
        <title>Draft genome sequencing and assembly of Favolaschia claudopus CIRM-BRFM 2984 isolated from oak limbs.</title>
        <authorList>
            <person name="Navarro D."/>
            <person name="Drula E."/>
            <person name="Chaduli D."/>
            <person name="Cazenave R."/>
            <person name="Ahrendt S."/>
            <person name="Wang J."/>
            <person name="Lipzen A."/>
            <person name="Daum C."/>
            <person name="Barry K."/>
            <person name="Grigoriev I.V."/>
            <person name="Favel A."/>
            <person name="Rosso M.N."/>
            <person name="Martin F."/>
        </authorList>
    </citation>
    <scope>NUCLEOTIDE SEQUENCE [LARGE SCALE GENOMIC DNA]</scope>
    <source>
        <strain evidence="2 3">CIRM-BRFM 2984</strain>
    </source>
</reference>
<keyword evidence="3" id="KW-1185">Reference proteome</keyword>
<accession>A0AAW0DRP9</accession>
<dbReference type="Gene3D" id="3.80.10.10">
    <property type="entry name" value="Ribonuclease Inhibitor"/>
    <property type="match status" value="1"/>
</dbReference>
<protein>
    <recommendedName>
        <fullName evidence="4">F-box domain-containing protein</fullName>
    </recommendedName>
</protein>
<dbReference type="Proteomes" id="UP001362999">
    <property type="component" value="Unassembled WGS sequence"/>
</dbReference>
<sequence length="557" mass="62901">MEPTARQRALAMHEIVRLICFESSEPYFPKKARFASLTALSRTSKIFTEPALDRLWWEQRSLAPLLKCMPEDAWEEHTAGTVVGRNIITTLHLRRPLKSTDLSRVFYYSVRIRKLNLSRYGENKLHHELLRALDMALPIRTLMPKLASLTWDFNKKDVSTMMRHILGPRVRSLHLEFDSTAGLAILPFIRSACPLVSTFSLSLPTDSRTFIPVVSDLVSGLENLTHLSVPSLDQTGLTHIAHLTSLETLSLTSVDDAALPPNFFAGPCFTRLSTLRISCRTAKFCAGILQAISSREFSSLSIYPMFPWTTLAWQHLFNVIHDHMDHKALAALTIEDCDGLERLAEDALPSYRISSEVLRPLLAFRELGHATFQIYPGIDVDDDFLEEMAKAWCGLYCLQLCGEVLIAQPPRATLKCLISFARHCRSLDTLGIRLDVTAAVPPFTQIAGKRLTHRLGYMYLGTSSLRNLWADTEAKVAAFISDLFPKLEGLFTLDGELPEPLKSYRESWNRVGNMVPVFSSMRSREKKLCKEEFNDDSDDEEEEESSDEDESESEVAS</sequence>
<name>A0AAW0DRP9_9AGAR</name>
<evidence type="ECO:0000313" key="3">
    <source>
        <dbReference type="Proteomes" id="UP001362999"/>
    </source>
</evidence>
<feature type="region of interest" description="Disordered" evidence="1">
    <location>
        <begin position="529"/>
        <end position="557"/>
    </location>
</feature>
<evidence type="ECO:0000313" key="2">
    <source>
        <dbReference type="EMBL" id="KAK7053771.1"/>
    </source>
</evidence>
<feature type="compositionally biased region" description="Acidic residues" evidence="1">
    <location>
        <begin position="533"/>
        <end position="557"/>
    </location>
</feature>